<sequence length="535" mass="62310">MVDTSKIHGHGNEKGKKNNGKHKKNRLFGKTSPTNTNDLTFDKEKINAKKRKKMKGILILKTANEFEGNSTLTPVHKICHKSKSLDLVVTREKNNENSETNKSSKKKRKNNKGGNKEEYSDKDDKVHDAVDNDGNPKYARLIDFNDEELLNSDKVEEKSRNKSKSTTSKKATQEKSDSYIKHNKDLIYYSPIKGNVKNIKNTITLGLHIRSTENEKKYRKQIEEWKGPVILSVFMESKDIKSNSSYCAYCRINSITKSKKKIWAYFIYSTEMSNTTQSELKGYLKDFNCNEWDKLIEVCNPSSTSLGIKIKEAINYPINAMRNIIYKETKSNYVVLSESDQYFSYNFYDKVLKIAKKKLTKKSKNALIFRSFEINHSTNYVIKNKKQLNELINNGHASEFEQINISIDDKTLKLEEWLKSPEKKEPSIQYEQPYNNGYWEPQIITRKDIPLYEETFPYPLDVTTEHRREMCRAGYHFLILNDVFAYHQMDERTSENILFVASVVQGARIDLVKAQSMFYKKLNNLYPETKDKCFV</sequence>
<dbReference type="CTD" id="36374351"/>
<dbReference type="PANTHER" id="PTHR47411:SF3">
    <property type="entry name" value="I-BETA-1,3-N-ACETYLGLUCOSAMINYLTRANSFERASE"/>
    <property type="match status" value="1"/>
</dbReference>
<feature type="region of interest" description="Disordered" evidence="1">
    <location>
        <begin position="152"/>
        <end position="176"/>
    </location>
</feature>
<evidence type="ECO:0000256" key="1">
    <source>
        <dbReference type="SAM" id="MobiDB-lite"/>
    </source>
</evidence>
<dbReference type="WBParaSite" id="SRAE_1000026200.1">
    <property type="protein sequence ID" value="SRAE_1000026200.1"/>
    <property type="gene ID" value="WBGene00256856"/>
</dbReference>
<evidence type="ECO:0000313" key="3">
    <source>
        <dbReference type="Proteomes" id="UP000035682"/>
    </source>
</evidence>
<dbReference type="EMBL" id="LN609528">
    <property type="protein sequence ID" value="CEF61986.1"/>
    <property type="molecule type" value="Genomic_DNA"/>
</dbReference>
<protein>
    <submittedName>
        <fullName evidence="2 4">N-acetyllactosaminide beta-1,3-N-acetylglucosaminyltransferase</fullName>
    </submittedName>
</protein>
<name>A0A090KX36_STRRB</name>
<gene>
    <name evidence="2 4 5" type="ORF">SRAE_1000026200</name>
</gene>
<dbReference type="RefSeq" id="XP_024501188.1">
    <property type="nucleotide sequence ID" value="XM_024647073.1"/>
</dbReference>
<keyword evidence="2" id="KW-0328">Glycosyltransferase</keyword>
<accession>A0A090KX36</accession>
<keyword evidence="2" id="KW-0808">Transferase</keyword>
<keyword evidence="3" id="KW-1185">Reference proteome</keyword>
<evidence type="ECO:0000313" key="5">
    <source>
        <dbReference type="WormBase" id="SRAE_1000026200"/>
    </source>
</evidence>
<feature type="compositionally biased region" description="Basic and acidic residues" evidence="1">
    <location>
        <begin position="114"/>
        <end position="130"/>
    </location>
</feature>
<dbReference type="Proteomes" id="UP000035682">
    <property type="component" value="Unplaced"/>
</dbReference>
<dbReference type="PANTHER" id="PTHR47411">
    <property type="entry name" value="B3GNT1, BETA-1,3-N-ACETYLGUCOSAMINYLTRANSFERASE 1, HOMOLOG"/>
    <property type="match status" value="1"/>
</dbReference>
<dbReference type="GeneID" id="36374351"/>
<dbReference type="AlphaFoldDB" id="A0A090KX36"/>
<dbReference type="WormBase" id="SRAE_1000026200">
    <property type="protein sequence ID" value="SRP10004"/>
    <property type="gene ID" value="WBGene00256856"/>
</dbReference>
<feature type="compositionally biased region" description="Basic residues" evidence="1">
    <location>
        <begin position="17"/>
        <end position="27"/>
    </location>
</feature>
<evidence type="ECO:0000313" key="4">
    <source>
        <dbReference type="WBParaSite" id="SRAE_1000026200.1"/>
    </source>
</evidence>
<feature type="region of interest" description="Disordered" evidence="1">
    <location>
        <begin position="1"/>
        <end position="47"/>
    </location>
</feature>
<reference evidence="4" key="3">
    <citation type="submission" date="2020-12" db="UniProtKB">
        <authorList>
            <consortium name="WormBaseParasite"/>
        </authorList>
    </citation>
    <scope>IDENTIFICATION</scope>
</reference>
<dbReference type="Pfam" id="PF13896">
    <property type="entry name" value="Glyco_transf_49"/>
    <property type="match status" value="1"/>
</dbReference>
<evidence type="ECO:0000313" key="2">
    <source>
        <dbReference type="EMBL" id="CEF61986.1"/>
    </source>
</evidence>
<organism evidence="2">
    <name type="scientific">Strongyloides ratti</name>
    <name type="common">Parasitic roundworm</name>
    <dbReference type="NCBI Taxonomy" id="34506"/>
    <lineage>
        <taxon>Eukaryota</taxon>
        <taxon>Metazoa</taxon>
        <taxon>Ecdysozoa</taxon>
        <taxon>Nematoda</taxon>
        <taxon>Chromadorea</taxon>
        <taxon>Rhabditida</taxon>
        <taxon>Tylenchina</taxon>
        <taxon>Panagrolaimomorpha</taxon>
        <taxon>Strongyloidoidea</taxon>
        <taxon>Strongyloididae</taxon>
        <taxon>Strongyloides</taxon>
    </lineage>
</organism>
<feature type="region of interest" description="Disordered" evidence="1">
    <location>
        <begin position="89"/>
        <end position="138"/>
    </location>
</feature>
<reference evidence="3" key="2">
    <citation type="submission" date="2014-09" db="EMBL/GenBank/DDBJ databases">
        <authorList>
            <person name="Martin A.A."/>
        </authorList>
    </citation>
    <scope>NUCLEOTIDE SEQUENCE</scope>
    <source>
        <strain evidence="3">ED321</strain>
    </source>
</reference>
<proteinExistence type="predicted"/>
<dbReference type="GO" id="GO:0016757">
    <property type="term" value="F:glycosyltransferase activity"/>
    <property type="evidence" value="ECO:0007669"/>
    <property type="project" value="UniProtKB-KW"/>
</dbReference>
<reference evidence="2" key="1">
    <citation type="submission" date="2014-09" db="EMBL/GenBank/DDBJ databases">
        <authorList>
            <person name="Aslett A.Martin."/>
        </authorList>
    </citation>
    <scope>NUCLEOTIDE SEQUENCE</scope>
    <source>
        <strain evidence="2">ED321 Heterogonic</strain>
    </source>
</reference>
<dbReference type="STRING" id="34506.A0A090KX36"/>
<dbReference type="OrthoDB" id="9974378at2759"/>